<dbReference type="Proteomes" id="UP001170023">
    <property type="component" value="Unassembled WGS sequence"/>
</dbReference>
<name>A0AAW7WMM2_9BACE</name>
<proteinExistence type="predicted"/>
<evidence type="ECO:0000313" key="2">
    <source>
        <dbReference type="Proteomes" id="UP001170023"/>
    </source>
</evidence>
<dbReference type="EMBL" id="JAUONL010000004">
    <property type="protein sequence ID" value="MDO6357427.1"/>
    <property type="molecule type" value="Genomic_DNA"/>
</dbReference>
<dbReference type="AlphaFoldDB" id="A0AAW7WMM2"/>
<evidence type="ECO:0000313" key="1">
    <source>
        <dbReference type="EMBL" id="MDO6357427.1"/>
    </source>
</evidence>
<comment type="caution">
    <text evidence="1">The sequence shown here is derived from an EMBL/GenBank/DDBJ whole genome shotgun (WGS) entry which is preliminary data.</text>
</comment>
<accession>A0AAW7WMM2</accession>
<sequence>MDEGRSFNVTGRHTRTIQYSPVYQPVNPIPFWFLPVNIGKVKSCVTSQTSVTKTKHIGKVRGIDLSIPRA</sequence>
<gene>
    <name evidence="1" type="ORF">Q4469_06970</name>
</gene>
<reference evidence="1" key="1">
    <citation type="submission" date="2023-07" db="EMBL/GenBank/DDBJ databases">
        <title>Whole Genome Sequencing of Colonoscopy isolates.</title>
        <authorList>
            <person name="Surve S.V."/>
            <person name="Valls R.A."/>
            <person name="Barrak K.E."/>
            <person name="Gardner T.B."/>
            <person name="O'Toole G.A."/>
        </authorList>
    </citation>
    <scope>NUCLEOTIDE SEQUENCE</scope>
    <source>
        <strain evidence="1">GP0119</strain>
    </source>
</reference>
<dbReference type="RefSeq" id="WP_151874660.1">
    <property type="nucleotide sequence ID" value="NZ_JAUONJ010000006.1"/>
</dbReference>
<protein>
    <submittedName>
        <fullName evidence="1">Uncharacterized protein</fullName>
    </submittedName>
</protein>
<organism evidence="1 2">
    <name type="scientific">Bacteroides caccae</name>
    <dbReference type="NCBI Taxonomy" id="47678"/>
    <lineage>
        <taxon>Bacteria</taxon>
        <taxon>Pseudomonadati</taxon>
        <taxon>Bacteroidota</taxon>
        <taxon>Bacteroidia</taxon>
        <taxon>Bacteroidales</taxon>
        <taxon>Bacteroidaceae</taxon>
        <taxon>Bacteroides</taxon>
    </lineage>
</organism>